<sequence>MIEQLDASQAANAEMEAELRRLKVQSDQWRKAVEAAAAMLSTGNNNGKYVERTGSLDYHTIGGKLGSPFSEDLDDESPKKKNGGVFKKIGVMLKKGQK</sequence>
<feature type="coiled-coil region" evidence="3">
    <location>
        <begin position="5"/>
        <end position="32"/>
    </location>
</feature>
<evidence type="ECO:0000256" key="2">
    <source>
        <dbReference type="ARBA" id="ARBA00023054"/>
    </source>
</evidence>
<evidence type="ECO:0000256" key="1">
    <source>
        <dbReference type="ARBA" id="ARBA00009778"/>
    </source>
</evidence>
<keyword evidence="2 3" id="KW-0175">Coiled coil</keyword>
<comment type="caution">
    <text evidence="4">The sequence shown here is derived from an EMBL/GenBank/DDBJ whole genome shotgun (WGS) entry which is preliminary data.</text>
</comment>
<dbReference type="PANTHER" id="PTHR34224">
    <property type="entry name" value="INTERACTOR OF CONSTITUTIVE ACTIVE ROPS 2, CHLOROPLASTIC-RELATED"/>
    <property type="match status" value="1"/>
</dbReference>
<gene>
    <name evidence="4" type="ORF">C3L33_20196</name>
</gene>
<protein>
    <submittedName>
        <fullName evidence="4">Uncharacterized protein</fullName>
    </submittedName>
</protein>
<dbReference type="Proteomes" id="UP000428333">
    <property type="component" value="Linkage Group LG12"/>
</dbReference>
<dbReference type="PANTHER" id="PTHR34224:SF4">
    <property type="entry name" value="INTERACTOR OF CONSTITUTIVE ACTIVE ROPS 2, CHLOROPLASTIC"/>
    <property type="match status" value="1"/>
</dbReference>
<dbReference type="EMBL" id="QEFC01003472">
    <property type="protein sequence ID" value="KAE9447894.1"/>
    <property type="molecule type" value="Genomic_DNA"/>
</dbReference>
<evidence type="ECO:0000313" key="4">
    <source>
        <dbReference type="EMBL" id="KAE9447894.1"/>
    </source>
</evidence>
<comment type="similarity">
    <text evidence="1">Belongs to the ICR family.</text>
</comment>
<evidence type="ECO:0000313" key="5">
    <source>
        <dbReference type="Proteomes" id="UP000428333"/>
    </source>
</evidence>
<dbReference type="OrthoDB" id="1932291at2759"/>
<proteinExistence type="inferred from homology"/>
<evidence type="ECO:0000256" key="3">
    <source>
        <dbReference type="SAM" id="Coils"/>
    </source>
</evidence>
<feature type="non-terminal residue" evidence="4">
    <location>
        <position position="1"/>
    </location>
</feature>
<accession>A0A6A4KUX1</accession>
<dbReference type="AlphaFoldDB" id="A0A6A4KUX1"/>
<reference evidence="4 5" key="1">
    <citation type="journal article" date="2019" name="Genome Biol. Evol.">
        <title>The Rhododendron genome and chromosomal organization provide insight into shared whole-genome duplications across the heath family (Ericaceae).</title>
        <authorList>
            <person name="Soza V.L."/>
            <person name="Lindsley D."/>
            <person name="Waalkes A."/>
            <person name="Ramage E."/>
            <person name="Patwardhan R.P."/>
            <person name="Burton J.N."/>
            <person name="Adey A."/>
            <person name="Kumar A."/>
            <person name="Qiu R."/>
            <person name="Shendure J."/>
            <person name="Hall B."/>
        </authorList>
    </citation>
    <scope>NUCLEOTIDE SEQUENCE [LARGE SCALE GENOMIC DNA]</scope>
    <source>
        <strain evidence="4">RSF 1966-606</strain>
    </source>
</reference>
<dbReference type="InterPro" id="IPR029688">
    <property type="entry name" value="ICR"/>
</dbReference>
<name>A0A6A4KUX1_9ERIC</name>
<keyword evidence="5" id="KW-1185">Reference proteome</keyword>
<organism evidence="4 5">
    <name type="scientific">Rhododendron williamsianum</name>
    <dbReference type="NCBI Taxonomy" id="262921"/>
    <lineage>
        <taxon>Eukaryota</taxon>
        <taxon>Viridiplantae</taxon>
        <taxon>Streptophyta</taxon>
        <taxon>Embryophyta</taxon>
        <taxon>Tracheophyta</taxon>
        <taxon>Spermatophyta</taxon>
        <taxon>Magnoliopsida</taxon>
        <taxon>eudicotyledons</taxon>
        <taxon>Gunneridae</taxon>
        <taxon>Pentapetalae</taxon>
        <taxon>asterids</taxon>
        <taxon>Ericales</taxon>
        <taxon>Ericaceae</taxon>
        <taxon>Ericoideae</taxon>
        <taxon>Rhodoreae</taxon>
        <taxon>Rhododendron</taxon>
    </lineage>
</organism>